<feature type="transmembrane region" description="Helical" evidence="9">
    <location>
        <begin position="6"/>
        <end position="27"/>
    </location>
</feature>
<evidence type="ECO:0000256" key="3">
    <source>
        <dbReference type="ARBA" id="ARBA00022448"/>
    </source>
</evidence>
<keyword evidence="4" id="KW-1003">Cell membrane</keyword>
<keyword evidence="5 9" id="KW-0812">Transmembrane</keyword>
<evidence type="ECO:0000256" key="4">
    <source>
        <dbReference type="ARBA" id="ARBA00022475"/>
    </source>
</evidence>
<comment type="subcellular location">
    <subcellularLocation>
        <location evidence="1">Cell membrane</location>
        <topology evidence="1">Multi-pass membrane protein</topology>
    </subcellularLocation>
</comment>
<feature type="transmembrane region" description="Helical" evidence="9">
    <location>
        <begin position="65"/>
        <end position="88"/>
    </location>
</feature>
<evidence type="ECO:0000256" key="8">
    <source>
        <dbReference type="SAM" id="MobiDB-lite"/>
    </source>
</evidence>
<keyword evidence="11" id="KW-1185">Reference proteome</keyword>
<evidence type="ECO:0000256" key="1">
    <source>
        <dbReference type="ARBA" id="ARBA00004651"/>
    </source>
</evidence>
<name>A0ABW4L6L9_9MICO</name>
<evidence type="ECO:0000313" key="10">
    <source>
        <dbReference type="EMBL" id="MFD1718789.1"/>
    </source>
</evidence>
<proteinExistence type="inferred from homology"/>
<keyword evidence="6 9" id="KW-1133">Transmembrane helix</keyword>
<accession>A0ABW4L6L9</accession>
<evidence type="ECO:0000313" key="11">
    <source>
        <dbReference type="Proteomes" id="UP001597277"/>
    </source>
</evidence>
<dbReference type="InterPro" id="IPR007208">
    <property type="entry name" value="MrpF/PhaF-like"/>
</dbReference>
<comment type="similarity">
    <text evidence="2">Belongs to the CPA3 antiporters (TC 2.A.63) subunit F family.</text>
</comment>
<gene>
    <name evidence="10" type="ORF">ACFSE6_13150</name>
</gene>
<evidence type="ECO:0000256" key="5">
    <source>
        <dbReference type="ARBA" id="ARBA00022692"/>
    </source>
</evidence>
<comment type="caution">
    <text evidence="10">The sequence shown here is derived from an EMBL/GenBank/DDBJ whole genome shotgun (WGS) entry which is preliminary data.</text>
</comment>
<feature type="region of interest" description="Disordered" evidence="8">
    <location>
        <begin position="97"/>
        <end position="137"/>
    </location>
</feature>
<dbReference type="RefSeq" id="WP_388007784.1">
    <property type="nucleotide sequence ID" value="NZ_JBHUEE010000007.1"/>
</dbReference>
<dbReference type="Proteomes" id="UP001597277">
    <property type="component" value="Unassembled WGS sequence"/>
</dbReference>
<evidence type="ECO:0000256" key="9">
    <source>
        <dbReference type="SAM" id="Phobius"/>
    </source>
</evidence>
<keyword evidence="7 9" id="KW-0472">Membrane</keyword>
<reference evidence="11" key="1">
    <citation type="journal article" date="2019" name="Int. J. Syst. Evol. Microbiol.">
        <title>The Global Catalogue of Microorganisms (GCM) 10K type strain sequencing project: providing services to taxonomists for standard genome sequencing and annotation.</title>
        <authorList>
            <consortium name="The Broad Institute Genomics Platform"/>
            <consortium name="The Broad Institute Genome Sequencing Center for Infectious Disease"/>
            <person name="Wu L."/>
            <person name="Ma J."/>
        </authorList>
    </citation>
    <scope>NUCLEOTIDE SEQUENCE [LARGE SCALE GENOMIC DNA]</scope>
    <source>
        <strain evidence="11">JCM 17130</strain>
    </source>
</reference>
<dbReference type="EMBL" id="JBHUEE010000007">
    <property type="protein sequence ID" value="MFD1718789.1"/>
    <property type="molecule type" value="Genomic_DNA"/>
</dbReference>
<protein>
    <submittedName>
        <fullName evidence="10">Monovalent cation/H+ antiporter complex subunit F</fullName>
    </submittedName>
</protein>
<dbReference type="PANTHER" id="PTHR34702:SF1">
    <property type="entry name" value="NA(+)_H(+) ANTIPORTER SUBUNIT F"/>
    <property type="match status" value="1"/>
</dbReference>
<feature type="transmembrane region" description="Helical" evidence="9">
    <location>
        <begin position="39"/>
        <end position="59"/>
    </location>
</feature>
<dbReference type="Pfam" id="PF04066">
    <property type="entry name" value="MrpF_PhaF"/>
    <property type="match status" value="1"/>
</dbReference>
<sequence length="137" mass="14135">MSLPEVTQAVLMVGLAVLGLSAALAMVRLERGPTMLDRAVAVDVITIVVLGSSALVTALTGRTDLVPLLAVLAIVGFVGSVTIGRFTAAESPDEARILTKEEIAEPAPVPDEAAPVHDPDAESEDRDRGGEHEEGAS</sequence>
<evidence type="ECO:0000256" key="7">
    <source>
        <dbReference type="ARBA" id="ARBA00023136"/>
    </source>
</evidence>
<evidence type="ECO:0000256" key="2">
    <source>
        <dbReference type="ARBA" id="ARBA00009212"/>
    </source>
</evidence>
<feature type="compositionally biased region" description="Basic and acidic residues" evidence="8">
    <location>
        <begin position="114"/>
        <end position="137"/>
    </location>
</feature>
<dbReference type="PANTHER" id="PTHR34702">
    <property type="entry name" value="NA(+)/H(+) ANTIPORTER SUBUNIT F1"/>
    <property type="match status" value="1"/>
</dbReference>
<keyword evidence="3" id="KW-0813">Transport</keyword>
<organism evidence="10 11">
    <name type="scientific">Georgenia deserti</name>
    <dbReference type="NCBI Taxonomy" id="2093781"/>
    <lineage>
        <taxon>Bacteria</taxon>
        <taxon>Bacillati</taxon>
        <taxon>Actinomycetota</taxon>
        <taxon>Actinomycetes</taxon>
        <taxon>Micrococcales</taxon>
        <taxon>Bogoriellaceae</taxon>
        <taxon>Georgenia</taxon>
    </lineage>
</organism>
<evidence type="ECO:0000256" key="6">
    <source>
        <dbReference type="ARBA" id="ARBA00022989"/>
    </source>
</evidence>